<evidence type="ECO:0000259" key="7">
    <source>
        <dbReference type="Pfam" id="PF00294"/>
    </source>
</evidence>
<dbReference type="GO" id="GO:0005524">
    <property type="term" value="F:ATP binding"/>
    <property type="evidence" value="ECO:0007669"/>
    <property type="project" value="UniProtKB-KW"/>
</dbReference>
<evidence type="ECO:0000256" key="3">
    <source>
        <dbReference type="ARBA" id="ARBA00022741"/>
    </source>
</evidence>
<keyword evidence="2 6" id="KW-0808">Transferase</keyword>
<evidence type="ECO:0000256" key="5">
    <source>
        <dbReference type="ARBA" id="ARBA00022840"/>
    </source>
</evidence>
<dbReference type="PANTHER" id="PTHR46566">
    <property type="entry name" value="1-PHOSPHOFRUCTOKINASE-RELATED"/>
    <property type="match status" value="1"/>
</dbReference>
<dbReference type="CDD" id="cd01164">
    <property type="entry name" value="FruK_PfkB_like"/>
    <property type="match status" value="1"/>
</dbReference>
<gene>
    <name evidence="8" type="ORF">EWM59_11860</name>
</gene>
<reference evidence="8 9" key="1">
    <citation type="submission" date="2019-02" db="EMBL/GenBank/DDBJ databases">
        <title>Bacterial novel species Emticicia sp. 17J42-9 isolated from soil.</title>
        <authorList>
            <person name="Jung H.-Y."/>
        </authorList>
    </citation>
    <scope>NUCLEOTIDE SEQUENCE [LARGE SCALE GENOMIC DNA]</scope>
    <source>
        <strain evidence="8 9">17J42-9</strain>
    </source>
</reference>
<dbReference type="Pfam" id="PF00294">
    <property type="entry name" value="PfkB"/>
    <property type="match status" value="1"/>
</dbReference>
<keyword evidence="4 8" id="KW-0418">Kinase</keyword>
<dbReference type="PROSITE" id="PS00584">
    <property type="entry name" value="PFKB_KINASES_2"/>
    <property type="match status" value="1"/>
</dbReference>
<evidence type="ECO:0000313" key="8">
    <source>
        <dbReference type="EMBL" id="RYU95358.1"/>
    </source>
</evidence>
<evidence type="ECO:0000256" key="1">
    <source>
        <dbReference type="ARBA" id="ARBA00010688"/>
    </source>
</evidence>
<dbReference type="Gene3D" id="3.40.1190.20">
    <property type="match status" value="1"/>
</dbReference>
<evidence type="ECO:0000313" key="9">
    <source>
        <dbReference type="Proteomes" id="UP000293162"/>
    </source>
</evidence>
<dbReference type="FunFam" id="3.40.1190.20:FF:000001">
    <property type="entry name" value="Phosphofructokinase"/>
    <property type="match status" value="1"/>
</dbReference>
<feature type="domain" description="Carbohydrate kinase PfkB" evidence="7">
    <location>
        <begin position="23"/>
        <end position="296"/>
    </location>
</feature>
<keyword evidence="5" id="KW-0067">ATP-binding</keyword>
<comment type="caution">
    <text evidence="8">The sequence shown here is derived from an EMBL/GenBank/DDBJ whole genome shotgun (WGS) entry which is preliminary data.</text>
</comment>
<dbReference type="InterPro" id="IPR029056">
    <property type="entry name" value="Ribokinase-like"/>
</dbReference>
<dbReference type="PROSITE" id="PS00583">
    <property type="entry name" value="PFKB_KINASES_1"/>
    <property type="match status" value="1"/>
</dbReference>
<dbReference type="InterPro" id="IPR002173">
    <property type="entry name" value="Carboh/pur_kinase_PfkB_CS"/>
</dbReference>
<dbReference type="PANTHER" id="PTHR46566:SF2">
    <property type="entry name" value="ATP-DEPENDENT 6-PHOSPHOFRUCTOKINASE ISOZYME 2"/>
    <property type="match status" value="1"/>
</dbReference>
<protein>
    <submittedName>
        <fullName evidence="8">1-phosphofructokinase family hexose kinase</fullName>
    </submittedName>
</protein>
<dbReference type="InterPro" id="IPR017583">
    <property type="entry name" value="Tagatose/fructose_Pkinase"/>
</dbReference>
<evidence type="ECO:0000256" key="2">
    <source>
        <dbReference type="ARBA" id="ARBA00022679"/>
    </source>
</evidence>
<organism evidence="8 9">
    <name type="scientific">Emticicia agri</name>
    <dbReference type="NCBI Taxonomy" id="2492393"/>
    <lineage>
        <taxon>Bacteria</taxon>
        <taxon>Pseudomonadati</taxon>
        <taxon>Bacteroidota</taxon>
        <taxon>Cytophagia</taxon>
        <taxon>Cytophagales</taxon>
        <taxon>Leadbetterellaceae</taxon>
        <taxon>Emticicia</taxon>
    </lineage>
</organism>
<evidence type="ECO:0000256" key="6">
    <source>
        <dbReference type="PIRNR" id="PIRNR000535"/>
    </source>
</evidence>
<name>A0A4Q5LZP8_9BACT</name>
<dbReference type="AlphaFoldDB" id="A0A4Q5LZP8"/>
<proteinExistence type="inferred from homology"/>
<dbReference type="SUPFAM" id="SSF53613">
    <property type="entry name" value="Ribokinase-like"/>
    <property type="match status" value="1"/>
</dbReference>
<sequence>MKKNDHKILTLTVSPAIDKSTKFSGLVAEQKIRCEAPHFDAGGGGINVSKAIARLGGNSLAIFTVGGASGELLQELVKKEKIAYEVIKTESWTRENFIAVDTLTNAQYRFGMPGPAITTKEAQEILKAIEEAKPEFLVASGSLSPGLGDDFYERVAAVSRKTGSKLIIDTSGAPLEKAIDEGVFLLKPNVGELAKLVKAESLEINEVDDAARQIISKGKCEVVVVSLGPQGAVLVTKDICEHIPAPPVQKKSTVGAGDSMVGGMVWALSEGKDLSEMLRWGVACGSAATMNEGTQLFRKEDALKLIKWLNTYGEKYQIHPL</sequence>
<comment type="similarity">
    <text evidence="1">Belongs to the carbohydrate kinase PfkB family.</text>
</comment>
<keyword evidence="9" id="KW-1185">Reference proteome</keyword>
<accession>A0A4Q5LZP8</accession>
<keyword evidence="3" id="KW-0547">Nucleotide-binding</keyword>
<dbReference type="PIRSF" id="PIRSF000535">
    <property type="entry name" value="1PFK/6PFK/LacC"/>
    <property type="match status" value="1"/>
</dbReference>
<dbReference type="EMBL" id="SEWF01000015">
    <property type="protein sequence ID" value="RYU95358.1"/>
    <property type="molecule type" value="Genomic_DNA"/>
</dbReference>
<evidence type="ECO:0000256" key="4">
    <source>
        <dbReference type="ARBA" id="ARBA00022777"/>
    </source>
</evidence>
<dbReference type="OrthoDB" id="9801219at2"/>
<dbReference type="InterPro" id="IPR011611">
    <property type="entry name" value="PfkB_dom"/>
</dbReference>
<dbReference type="Proteomes" id="UP000293162">
    <property type="component" value="Unassembled WGS sequence"/>
</dbReference>
<dbReference type="GO" id="GO:0003872">
    <property type="term" value="F:6-phosphofructokinase activity"/>
    <property type="evidence" value="ECO:0007669"/>
    <property type="project" value="TreeGrafter"/>
</dbReference>
<dbReference type="NCBIfam" id="TIGR03168">
    <property type="entry name" value="1-PFK"/>
    <property type="match status" value="1"/>
</dbReference>
<dbReference type="RefSeq" id="WP_130021192.1">
    <property type="nucleotide sequence ID" value="NZ_SEWF01000015.1"/>
</dbReference>
<dbReference type="GO" id="GO:0005829">
    <property type="term" value="C:cytosol"/>
    <property type="evidence" value="ECO:0007669"/>
    <property type="project" value="TreeGrafter"/>
</dbReference>